<organism evidence="3 4">
    <name type="scientific">Mycena sanguinolenta</name>
    <dbReference type="NCBI Taxonomy" id="230812"/>
    <lineage>
        <taxon>Eukaryota</taxon>
        <taxon>Fungi</taxon>
        <taxon>Dikarya</taxon>
        <taxon>Basidiomycota</taxon>
        <taxon>Agaricomycotina</taxon>
        <taxon>Agaricomycetes</taxon>
        <taxon>Agaricomycetidae</taxon>
        <taxon>Agaricales</taxon>
        <taxon>Marasmiineae</taxon>
        <taxon>Mycenaceae</taxon>
        <taxon>Mycena</taxon>
    </lineage>
</organism>
<evidence type="ECO:0008006" key="5">
    <source>
        <dbReference type="Google" id="ProtNLM"/>
    </source>
</evidence>
<feature type="region of interest" description="Disordered" evidence="1">
    <location>
        <begin position="31"/>
        <end position="59"/>
    </location>
</feature>
<sequence>MKTTTIVSFCALSYAIATVGAARPESNAKRLARGLPPLPPRRRFSNLRPGAKRTAPSGTPFSCAPEKNFCCTSFESASSPAAESLLSSLGISQSSCGEQIATGCVAASSDSCSSGTLAKCCGNIVGSGVGIDCTRGGCDAVNFKFNPGLVVFEFARKQLGGVLLYARFVCGFKQFLVFAREQLLGRFFVFDPQLFLRWAFEQCRIFFRSPLVLRVGLSCKQQQRCVVVFGFARKQQLCILFFGFGFAC</sequence>
<comment type="caution">
    <text evidence="3">The sequence shown here is derived from an EMBL/GenBank/DDBJ whole genome shotgun (WGS) entry which is preliminary data.</text>
</comment>
<name>A0A8H6ZCS6_9AGAR</name>
<dbReference type="EMBL" id="JACAZH010000002">
    <property type="protein sequence ID" value="KAF7375104.1"/>
    <property type="molecule type" value="Genomic_DNA"/>
</dbReference>
<proteinExistence type="predicted"/>
<reference evidence="3" key="1">
    <citation type="submission" date="2020-05" db="EMBL/GenBank/DDBJ databases">
        <title>Mycena genomes resolve the evolution of fungal bioluminescence.</title>
        <authorList>
            <person name="Tsai I.J."/>
        </authorList>
    </citation>
    <scope>NUCLEOTIDE SEQUENCE</scope>
    <source>
        <strain evidence="3">160909Yilan</strain>
    </source>
</reference>
<evidence type="ECO:0000256" key="1">
    <source>
        <dbReference type="SAM" id="MobiDB-lite"/>
    </source>
</evidence>
<keyword evidence="2" id="KW-0732">Signal</keyword>
<gene>
    <name evidence="3" type="ORF">MSAN_00396800</name>
</gene>
<dbReference type="OrthoDB" id="4225815at2759"/>
<accession>A0A8H6ZCS6</accession>
<evidence type="ECO:0000256" key="2">
    <source>
        <dbReference type="SAM" id="SignalP"/>
    </source>
</evidence>
<dbReference type="Proteomes" id="UP000623467">
    <property type="component" value="Unassembled WGS sequence"/>
</dbReference>
<evidence type="ECO:0000313" key="3">
    <source>
        <dbReference type="EMBL" id="KAF7375104.1"/>
    </source>
</evidence>
<evidence type="ECO:0000313" key="4">
    <source>
        <dbReference type="Proteomes" id="UP000623467"/>
    </source>
</evidence>
<keyword evidence="4" id="KW-1185">Reference proteome</keyword>
<feature type="signal peptide" evidence="2">
    <location>
        <begin position="1"/>
        <end position="21"/>
    </location>
</feature>
<feature type="chain" id="PRO_5034609773" description="Hydrophobin" evidence="2">
    <location>
        <begin position="22"/>
        <end position="248"/>
    </location>
</feature>
<dbReference type="AlphaFoldDB" id="A0A8H6ZCS6"/>
<protein>
    <recommendedName>
        <fullName evidence="5">Hydrophobin</fullName>
    </recommendedName>
</protein>